<keyword evidence="1" id="KW-0812">Transmembrane</keyword>
<evidence type="ECO:0000256" key="1">
    <source>
        <dbReference type="SAM" id="Phobius"/>
    </source>
</evidence>
<dbReference type="Proteomes" id="UP000558488">
    <property type="component" value="Unassembled WGS sequence"/>
</dbReference>
<proteinExistence type="predicted"/>
<feature type="transmembrane region" description="Helical" evidence="1">
    <location>
        <begin position="26"/>
        <end position="43"/>
    </location>
</feature>
<reference evidence="2 3" key="1">
    <citation type="journal article" date="2020" name="Nature">
        <title>Six reference-quality genomes reveal evolution of bat adaptations.</title>
        <authorList>
            <person name="Jebb D."/>
            <person name="Huang Z."/>
            <person name="Pippel M."/>
            <person name="Hughes G.M."/>
            <person name="Lavrichenko K."/>
            <person name="Devanna P."/>
            <person name="Winkler S."/>
            <person name="Jermiin L.S."/>
            <person name="Skirmuntt E.C."/>
            <person name="Katzourakis A."/>
            <person name="Burkitt-Gray L."/>
            <person name="Ray D.A."/>
            <person name="Sullivan K.A.M."/>
            <person name="Roscito J.G."/>
            <person name="Kirilenko B.M."/>
            <person name="Davalos L.M."/>
            <person name="Corthals A.P."/>
            <person name="Power M.L."/>
            <person name="Jones G."/>
            <person name="Ransome R.D."/>
            <person name="Dechmann D.K.N."/>
            <person name="Locatelli A.G."/>
            <person name="Puechmaille S.J."/>
            <person name="Fedrigo O."/>
            <person name="Jarvis E.D."/>
            <person name="Hiller M."/>
            <person name="Vernes S.C."/>
            <person name="Myers E.W."/>
            <person name="Teeling E.C."/>
        </authorList>
    </citation>
    <scope>NUCLEOTIDE SEQUENCE [LARGE SCALE GENOMIC DNA]</scope>
    <source>
        <strain evidence="2">MPipKuh1</strain>
        <tissue evidence="2">Flight muscle</tissue>
    </source>
</reference>
<comment type="caution">
    <text evidence="2">The sequence shown here is derived from an EMBL/GenBank/DDBJ whole genome shotgun (WGS) entry which is preliminary data.</text>
</comment>
<dbReference type="EMBL" id="JACAGB010000017">
    <property type="protein sequence ID" value="KAF6318662.1"/>
    <property type="molecule type" value="Genomic_DNA"/>
</dbReference>
<organism evidence="2 3">
    <name type="scientific">Pipistrellus kuhlii</name>
    <name type="common">Kuhl's pipistrelle</name>
    <dbReference type="NCBI Taxonomy" id="59472"/>
    <lineage>
        <taxon>Eukaryota</taxon>
        <taxon>Metazoa</taxon>
        <taxon>Chordata</taxon>
        <taxon>Craniata</taxon>
        <taxon>Vertebrata</taxon>
        <taxon>Euteleostomi</taxon>
        <taxon>Mammalia</taxon>
        <taxon>Eutheria</taxon>
        <taxon>Laurasiatheria</taxon>
        <taxon>Chiroptera</taxon>
        <taxon>Yangochiroptera</taxon>
        <taxon>Vespertilionidae</taxon>
        <taxon>Pipistrellus</taxon>
    </lineage>
</organism>
<keyword evidence="3" id="KW-1185">Reference proteome</keyword>
<keyword evidence="1" id="KW-1133">Transmembrane helix</keyword>
<dbReference type="AlphaFoldDB" id="A0A7J7V0S1"/>
<gene>
    <name evidence="2" type="ORF">mPipKuh1_008646</name>
</gene>
<evidence type="ECO:0000313" key="2">
    <source>
        <dbReference type="EMBL" id="KAF6318662.1"/>
    </source>
</evidence>
<keyword evidence="1" id="KW-0472">Membrane</keyword>
<sequence length="180" mass="19725">MCVYVCACVFVIIHDLILKATCLSRGLLLIALFNFYSLFFRFFCKFSVNTPCSSMQLLFLTMPFISYLLSNGLEVTLTVKDKDAAKTLTSGYTEHAAHVLLEHCCSFNPSLHPPIWSSQDDWEGWVLTTPLIQMSKQRVQRGGVGAGAASCWLSAPGLPLQPAARSTHTATGSAAYSANH</sequence>
<evidence type="ECO:0000313" key="3">
    <source>
        <dbReference type="Proteomes" id="UP000558488"/>
    </source>
</evidence>
<name>A0A7J7V0S1_PIPKU</name>
<accession>A0A7J7V0S1</accession>
<feature type="transmembrane region" description="Helical" evidence="1">
    <location>
        <begin position="55"/>
        <end position="73"/>
    </location>
</feature>
<protein>
    <submittedName>
        <fullName evidence="2">Uncharacterized protein</fullName>
    </submittedName>
</protein>